<dbReference type="AlphaFoldDB" id="A0A7Y0FQ98"/>
<name>A0A7Y0FQ98_9FLAO</name>
<dbReference type="Proteomes" id="UP000544054">
    <property type="component" value="Unassembled WGS sequence"/>
</dbReference>
<evidence type="ECO:0000313" key="3">
    <source>
        <dbReference type="EMBL" id="NML68788.1"/>
    </source>
</evidence>
<reference evidence="3 4" key="1">
    <citation type="submission" date="2020-04" db="EMBL/GenBank/DDBJ databases">
        <title>Chryseobacterium sp. RP-3-3 sp. nov., isolated from Jeju soil.</title>
        <authorList>
            <person name="Dahal R.H."/>
        </authorList>
    </citation>
    <scope>NUCLEOTIDE SEQUENCE [LARGE SCALE GENOMIC DNA]</scope>
    <source>
        <strain evidence="3 4">RP-3-3</strain>
    </source>
</reference>
<evidence type="ECO:0000256" key="2">
    <source>
        <dbReference type="SAM" id="SignalP"/>
    </source>
</evidence>
<accession>A0A7Y0FQ98</accession>
<feature type="compositionally biased region" description="Gly residues" evidence="1">
    <location>
        <begin position="38"/>
        <end position="64"/>
    </location>
</feature>
<protein>
    <submittedName>
        <fullName evidence="3">Uncharacterized protein</fullName>
    </submittedName>
</protein>
<evidence type="ECO:0000313" key="4">
    <source>
        <dbReference type="Proteomes" id="UP000544054"/>
    </source>
</evidence>
<feature type="region of interest" description="Disordered" evidence="1">
    <location>
        <begin position="24"/>
        <end position="74"/>
    </location>
</feature>
<sequence length="74" mass="7355">MIQFILMLLSLAFSNNNANTAACNNNQGQPTVQLAGDPGEGLDPGDGNGNGNGHGNGGNTGGNTGQTPPFSTQP</sequence>
<feature type="chain" id="PRO_5030765141" evidence="2">
    <location>
        <begin position="19"/>
        <end position="74"/>
    </location>
</feature>
<evidence type="ECO:0000256" key="1">
    <source>
        <dbReference type="SAM" id="MobiDB-lite"/>
    </source>
</evidence>
<gene>
    <name evidence="3" type="ORF">HHL23_03120</name>
</gene>
<dbReference type="RefSeq" id="WP_169233363.1">
    <property type="nucleotide sequence ID" value="NZ_JABBGI010000003.1"/>
</dbReference>
<comment type="caution">
    <text evidence="3">The sequence shown here is derived from an EMBL/GenBank/DDBJ whole genome shotgun (WGS) entry which is preliminary data.</text>
</comment>
<proteinExistence type="predicted"/>
<keyword evidence="4" id="KW-1185">Reference proteome</keyword>
<keyword evidence="2" id="KW-0732">Signal</keyword>
<feature type="signal peptide" evidence="2">
    <location>
        <begin position="1"/>
        <end position="18"/>
    </location>
</feature>
<dbReference type="EMBL" id="JABBGI010000003">
    <property type="protein sequence ID" value="NML68788.1"/>
    <property type="molecule type" value="Genomic_DNA"/>
</dbReference>
<organism evidence="3 4">
    <name type="scientific">Chryseobacterium antibioticum</name>
    <dbReference type="NCBI Taxonomy" id="2728847"/>
    <lineage>
        <taxon>Bacteria</taxon>
        <taxon>Pseudomonadati</taxon>
        <taxon>Bacteroidota</taxon>
        <taxon>Flavobacteriia</taxon>
        <taxon>Flavobacteriales</taxon>
        <taxon>Weeksellaceae</taxon>
        <taxon>Chryseobacterium group</taxon>
        <taxon>Chryseobacterium</taxon>
    </lineage>
</organism>